<dbReference type="Proteomes" id="UP001234989">
    <property type="component" value="Chromosome 1"/>
</dbReference>
<dbReference type="Pfam" id="PF08284">
    <property type="entry name" value="RVP_2"/>
    <property type="match status" value="1"/>
</dbReference>
<dbReference type="InterPro" id="IPR021109">
    <property type="entry name" value="Peptidase_aspartic_dom_sf"/>
</dbReference>
<dbReference type="GO" id="GO:0008270">
    <property type="term" value="F:zinc ion binding"/>
    <property type="evidence" value="ECO:0007669"/>
    <property type="project" value="InterPro"/>
</dbReference>
<dbReference type="InterPro" id="IPR036875">
    <property type="entry name" value="Znf_CCHC_sf"/>
</dbReference>
<reference evidence="2" key="1">
    <citation type="submission" date="2023-08" db="EMBL/GenBank/DDBJ databases">
        <title>A de novo genome assembly of Solanum verrucosum Schlechtendal, a Mexican diploid species geographically isolated from the other diploid A-genome species in potato relatives.</title>
        <authorList>
            <person name="Hosaka K."/>
        </authorList>
    </citation>
    <scope>NUCLEOTIDE SEQUENCE</scope>
    <source>
        <tissue evidence="2">Young leaves</tissue>
    </source>
</reference>
<dbReference type="CDD" id="cd00303">
    <property type="entry name" value="retropepsin_like"/>
    <property type="match status" value="1"/>
</dbReference>
<evidence type="ECO:0008006" key="4">
    <source>
        <dbReference type="Google" id="ProtNLM"/>
    </source>
</evidence>
<dbReference type="SUPFAM" id="SSF57756">
    <property type="entry name" value="Retrovirus zinc finger-like domains"/>
    <property type="match status" value="1"/>
</dbReference>
<dbReference type="InterPro" id="IPR032567">
    <property type="entry name" value="RTL1-rel"/>
</dbReference>
<evidence type="ECO:0000313" key="2">
    <source>
        <dbReference type="EMBL" id="WMV08784.1"/>
    </source>
</evidence>
<protein>
    <recommendedName>
        <fullName evidence="4">CCHC-type domain-containing protein</fullName>
    </recommendedName>
</protein>
<gene>
    <name evidence="2" type="ORF">MTR67_002169</name>
</gene>
<accession>A0AAF0T8I0</accession>
<keyword evidence="3" id="KW-1185">Reference proteome</keyword>
<dbReference type="EMBL" id="CP133612">
    <property type="protein sequence ID" value="WMV08784.1"/>
    <property type="molecule type" value="Genomic_DNA"/>
</dbReference>
<organism evidence="2 3">
    <name type="scientific">Solanum verrucosum</name>
    <dbReference type="NCBI Taxonomy" id="315347"/>
    <lineage>
        <taxon>Eukaryota</taxon>
        <taxon>Viridiplantae</taxon>
        <taxon>Streptophyta</taxon>
        <taxon>Embryophyta</taxon>
        <taxon>Tracheophyta</taxon>
        <taxon>Spermatophyta</taxon>
        <taxon>Magnoliopsida</taxon>
        <taxon>eudicotyledons</taxon>
        <taxon>Gunneridae</taxon>
        <taxon>Pentapetalae</taxon>
        <taxon>asterids</taxon>
        <taxon>lamiids</taxon>
        <taxon>Solanales</taxon>
        <taxon>Solanaceae</taxon>
        <taxon>Solanoideae</taxon>
        <taxon>Solaneae</taxon>
        <taxon>Solanum</taxon>
    </lineage>
</organism>
<evidence type="ECO:0000256" key="1">
    <source>
        <dbReference type="SAM" id="MobiDB-lite"/>
    </source>
</evidence>
<sequence length="129" mass="14363">METFFCCGKSGHRLRDCPSRINNGKYGSQPPPSGSSSSAPNKNRFYALQTRHKQEGSPDVVIDVLIDPFSVSTPTGASIVANRVYRSCLDSLSYRVTHVDLVKLDMLDFDVILGMDWLHSFYASVDCRN</sequence>
<proteinExistence type="predicted"/>
<dbReference type="PANTHER" id="PTHR15503:SF45">
    <property type="entry name" value="RNA-DIRECTED DNA POLYMERASE HOMOLOG"/>
    <property type="match status" value="1"/>
</dbReference>
<evidence type="ECO:0000313" key="3">
    <source>
        <dbReference type="Proteomes" id="UP001234989"/>
    </source>
</evidence>
<dbReference type="GO" id="GO:0003676">
    <property type="term" value="F:nucleic acid binding"/>
    <property type="evidence" value="ECO:0007669"/>
    <property type="project" value="InterPro"/>
</dbReference>
<dbReference type="Gene3D" id="2.40.70.10">
    <property type="entry name" value="Acid Proteases"/>
    <property type="match status" value="1"/>
</dbReference>
<dbReference type="AlphaFoldDB" id="A0AAF0T8I0"/>
<dbReference type="PANTHER" id="PTHR15503">
    <property type="entry name" value="LDOC1 RELATED"/>
    <property type="match status" value="1"/>
</dbReference>
<name>A0AAF0T8I0_SOLVR</name>
<feature type="region of interest" description="Disordered" evidence="1">
    <location>
        <begin position="18"/>
        <end position="44"/>
    </location>
</feature>